<dbReference type="InterPro" id="IPR024535">
    <property type="entry name" value="RHGA/B-epi-like_pectate_lyase"/>
</dbReference>
<reference evidence="6" key="1">
    <citation type="submission" date="2021-01" db="EMBL/GenBank/DDBJ databases">
        <title>Modified the classification status of verrucomicrobia.</title>
        <authorList>
            <person name="Feng X."/>
        </authorList>
    </citation>
    <scope>NUCLEOTIDE SEQUENCE</scope>
    <source>
        <strain evidence="6">JCM 18052</strain>
    </source>
</reference>
<dbReference type="Gene3D" id="2.160.20.10">
    <property type="entry name" value="Single-stranded right-handed beta-helix, Pectin lyase-like"/>
    <property type="match status" value="1"/>
</dbReference>
<dbReference type="RefSeq" id="WP_200349139.1">
    <property type="nucleotide sequence ID" value="NZ_BAABHZ010000005.1"/>
</dbReference>
<dbReference type="PANTHER" id="PTHR31339:SF9">
    <property type="entry name" value="PLASMIN AND FIBRONECTIN-BINDING PROTEIN A"/>
    <property type="match status" value="1"/>
</dbReference>
<protein>
    <submittedName>
        <fullName evidence="6">Right-handed parallel beta-helix repeat-containing protein</fullName>
    </submittedName>
</protein>
<keyword evidence="7" id="KW-1185">Reference proteome</keyword>
<dbReference type="Pfam" id="PF12708">
    <property type="entry name" value="Pect-lyase_RHGA_epim"/>
    <property type="match status" value="1"/>
</dbReference>
<evidence type="ECO:0000256" key="4">
    <source>
        <dbReference type="RuleBase" id="RU361169"/>
    </source>
</evidence>
<comment type="caution">
    <text evidence="6">The sequence shown here is derived from an EMBL/GenBank/DDBJ whole genome shotgun (WGS) entry which is preliminary data.</text>
</comment>
<dbReference type="SMART" id="SM00710">
    <property type="entry name" value="PbH1"/>
    <property type="match status" value="4"/>
</dbReference>
<name>A0A934QZN8_9BACT</name>
<proteinExistence type="inferred from homology"/>
<evidence type="ECO:0000256" key="1">
    <source>
        <dbReference type="ARBA" id="ARBA00008834"/>
    </source>
</evidence>
<dbReference type="InterPro" id="IPR000743">
    <property type="entry name" value="Glyco_hydro_28"/>
</dbReference>
<evidence type="ECO:0000259" key="5">
    <source>
        <dbReference type="Pfam" id="PF12708"/>
    </source>
</evidence>
<gene>
    <name evidence="6" type="ORF">JIN84_00975</name>
</gene>
<organism evidence="6 7">
    <name type="scientific">Luteolibacter yonseiensis</name>
    <dbReference type="NCBI Taxonomy" id="1144680"/>
    <lineage>
        <taxon>Bacteria</taxon>
        <taxon>Pseudomonadati</taxon>
        <taxon>Verrucomicrobiota</taxon>
        <taxon>Verrucomicrobiia</taxon>
        <taxon>Verrucomicrobiales</taxon>
        <taxon>Verrucomicrobiaceae</taxon>
        <taxon>Luteolibacter</taxon>
    </lineage>
</organism>
<evidence type="ECO:0000256" key="2">
    <source>
        <dbReference type="ARBA" id="ARBA00022801"/>
    </source>
</evidence>
<evidence type="ECO:0000313" key="6">
    <source>
        <dbReference type="EMBL" id="MBK1814181.1"/>
    </source>
</evidence>
<dbReference type="AlphaFoldDB" id="A0A934QZN8"/>
<dbReference type="InterPro" id="IPR011050">
    <property type="entry name" value="Pectin_lyase_fold/virulence"/>
</dbReference>
<dbReference type="EMBL" id="JAENIK010000001">
    <property type="protein sequence ID" value="MBK1814181.1"/>
    <property type="molecule type" value="Genomic_DNA"/>
</dbReference>
<dbReference type="InterPro" id="IPR012334">
    <property type="entry name" value="Pectin_lyas_fold"/>
</dbReference>
<keyword evidence="2 4" id="KW-0378">Hydrolase</keyword>
<dbReference type="PANTHER" id="PTHR31339">
    <property type="entry name" value="PECTIN LYASE-RELATED"/>
    <property type="match status" value="1"/>
</dbReference>
<keyword evidence="3 4" id="KW-0326">Glycosidase</keyword>
<dbReference type="GO" id="GO:0005975">
    <property type="term" value="P:carbohydrate metabolic process"/>
    <property type="evidence" value="ECO:0007669"/>
    <property type="project" value="InterPro"/>
</dbReference>
<evidence type="ECO:0000256" key="3">
    <source>
        <dbReference type="ARBA" id="ARBA00023295"/>
    </source>
</evidence>
<dbReference type="InterPro" id="IPR006626">
    <property type="entry name" value="PbH1"/>
</dbReference>
<dbReference type="Pfam" id="PF00295">
    <property type="entry name" value="Glyco_hydro_28"/>
    <property type="match status" value="1"/>
</dbReference>
<sequence>MIGHLLWGRGGLLGCGVIRRFLFQTPVIPILLLTLCHGAEEEGKRYNISDFGAVGDGATLNTTAIQKAIDQAAQQGGGTVEIPAGSFRSGSVFLKKGVGLHLAENAVLLGSTDIGDYPKRETRIEGHFEPWRMALVNACEMDRVRITGKGVLDGNGITYWAKFWQRRRENPKCTNLEVERPRLMFIDRCTDVRVEGVSLRYSGFWNLHLYRCSDVVIDGVSITAPTRHTSHRNYMTAEILKGMEKEASVRNLPLKDNILGPSTDGIDIDSSRKVTVRNCYISVNDDNIALKGSKGPLADQDKDSPPVEDILVENCEFGDGNGMITCGSEATKVRNVTVRNCRITGDATVLTLKLRPDTPQHYEHILIENITLEGGAGRVLNVAPWTQFFDLKGHAPPARTVNDVTLRNITGSFHNFGSLGGNPGDTLRDITLENINLRLADARFQPKDVRNLTVRNVVFNGVPHEAAGKPGE</sequence>
<dbReference type="GO" id="GO:0004650">
    <property type="term" value="F:polygalacturonase activity"/>
    <property type="evidence" value="ECO:0007669"/>
    <property type="project" value="InterPro"/>
</dbReference>
<evidence type="ECO:0000313" key="7">
    <source>
        <dbReference type="Proteomes" id="UP000600139"/>
    </source>
</evidence>
<comment type="similarity">
    <text evidence="1 4">Belongs to the glycosyl hydrolase 28 family.</text>
</comment>
<accession>A0A934QZN8</accession>
<dbReference type="InterPro" id="IPR051801">
    <property type="entry name" value="GH28_Enzymes"/>
</dbReference>
<feature type="domain" description="Rhamnogalacturonase A/B/Epimerase-like pectate lyase" evidence="5">
    <location>
        <begin position="47"/>
        <end position="91"/>
    </location>
</feature>
<dbReference type="SUPFAM" id="SSF51126">
    <property type="entry name" value="Pectin lyase-like"/>
    <property type="match status" value="1"/>
</dbReference>
<dbReference type="Proteomes" id="UP000600139">
    <property type="component" value="Unassembled WGS sequence"/>
</dbReference>